<evidence type="ECO:0000313" key="3">
    <source>
        <dbReference type="EMBL" id="PNY10323.1"/>
    </source>
</evidence>
<feature type="domain" description="DUF7615" evidence="2">
    <location>
        <begin position="35"/>
        <end position="139"/>
    </location>
</feature>
<gene>
    <name evidence="3" type="ORF">L195_g006897</name>
</gene>
<organism evidence="3 4">
    <name type="scientific">Trifolium pratense</name>
    <name type="common">Red clover</name>
    <dbReference type="NCBI Taxonomy" id="57577"/>
    <lineage>
        <taxon>Eukaryota</taxon>
        <taxon>Viridiplantae</taxon>
        <taxon>Streptophyta</taxon>
        <taxon>Embryophyta</taxon>
        <taxon>Tracheophyta</taxon>
        <taxon>Spermatophyta</taxon>
        <taxon>Magnoliopsida</taxon>
        <taxon>eudicotyledons</taxon>
        <taxon>Gunneridae</taxon>
        <taxon>Pentapetalae</taxon>
        <taxon>rosids</taxon>
        <taxon>fabids</taxon>
        <taxon>Fabales</taxon>
        <taxon>Fabaceae</taxon>
        <taxon>Papilionoideae</taxon>
        <taxon>50 kb inversion clade</taxon>
        <taxon>NPAAA clade</taxon>
        <taxon>Hologalegina</taxon>
        <taxon>IRL clade</taxon>
        <taxon>Trifolieae</taxon>
        <taxon>Trifolium</taxon>
    </lineage>
</organism>
<dbReference type="PANTHER" id="PTHR33345:SF6">
    <property type="entry name" value="OS03G0747200 PROTEIN"/>
    <property type="match status" value="1"/>
</dbReference>
<dbReference type="PANTHER" id="PTHR33345">
    <property type="entry name" value="ADAPTER PROTEIN, PUTATIVE-RELATED"/>
    <property type="match status" value="1"/>
</dbReference>
<dbReference type="STRING" id="57577.A0A2K3P4Y4"/>
<comment type="caution">
    <text evidence="3">The sequence shown here is derived from an EMBL/GenBank/DDBJ whole genome shotgun (WGS) entry which is preliminary data.</text>
</comment>
<keyword evidence="1" id="KW-0175">Coiled coil</keyword>
<evidence type="ECO:0000259" key="2">
    <source>
        <dbReference type="Pfam" id="PF24590"/>
    </source>
</evidence>
<dbReference type="EMBL" id="ASHM01003741">
    <property type="protein sequence ID" value="PNY10323.1"/>
    <property type="molecule type" value="Genomic_DNA"/>
</dbReference>
<dbReference type="InterPro" id="IPR056034">
    <property type="entry name" value="DUF7615"/>
</dbReference>
<proteinExistence type="predicted"/>
<accession>A0A2K3P4Y4</accession>
<evidence type="ECO:0000313" key="4">
    <source>
        <dbReference type="Proteomes" id="UP000236291"/>
    </source>
</evidence>
<protein>
    <recommendedName>
        <fullName evidence="2">DUF7615 domain-containing protein</fullName>
    </recommendedName>
</protein>
<dbReference type="Proteomes" id="UP000236291">
    <property type="component" value="Unassembled WGS sequence"/>
</dbReference>
<reference evidence="3 4" key="1">
    <citation type="journal article" date="2014" name="Am. J. Bot.">
        <title>Genome assembly and annotation for red clover (Trifolium pratense; Fabaceae).</title>
        <authorList>
            <person name="Istvanek J."/>
            <person name="Jaros M."/>
            <person name="Krenek A."/>
            <person name="Repkova J."/>
        </authorList>
    </citation>
    <scope>NUCLEOTIDE SEQUENCE [LARGE SCALE GENOMIC DNA]</scope>
    <source>
        <strain evidence="4">cv. Tatra</strain>
        <tissue evidence="3">Young leaves</tissue>
    </source>
</reference>
<dbReference type="Pfam" id="PF24590">
    <property type="entry name" value="DUF7615"/>
    <property type="match status" value="1"/>
</dbReference>
<evidence type="ECO:0000256" key="1">
    <source>
        <dbReference type="SAM" id="Coils"/>
    </source>
</evidence>
<dbReference type="AlphaFoldDB" id="A0A2K3P4Y4"/>
<reference evidence="3 4" key="2">
    <citation type="journal article" date="2017" name="Front. Plant Sci.">
        <title>Gene Classification and Mining of Molecular Markers Useful in Red Clover (Trifolium pratense) Breeding.</title>
        <authorList>
            <person name="Istvanek J."/>
            <person name="Dluhosova J."/>
            <person name="Dluhos P."/>
            <person name="Patkova L."/>
            <person name="Nedelnik J."/>
            <person name="Repkova J."/>
        </authorList>
    </citation>
    <scope>NUCLEOTIDE SEQUENCE [LARGE SCALE GENOMIC DNA]</scope>
    <source>
        <strain evidence="4">cv. Tatra</strain>
        <tissue evidence="3">Young leaves</tissue>
    </source>
</reference>
<name>A0A2K3P4Y4_TRIPR</name>
<sequence length="142" mass="16548">MVPPLAQSPTAVEYGSPFNHSNVVNETKAFLLQYRYEILKVESEIDQCLKDFRKSQKREYQLAEEKLRAHVKYLQNLSQQLNREKSELASQPDASHASELFQTVEKREEELRQGMIKFQEMKEIANGFGRTSKTILEKHFGL</sequence>
<feature type="coiled-coil region" evidence="1">
    <location>
        <begin position="60"/>
        <end position="91"/>
    </location>
</feature>